<proteinExistence type="predicted"/>
<evidence type="ECO:0008006" key="3">
    <source>
        <dbReference type="Google" id="ProtNLM"/>
    </source>
</evidence>
<sequence length="132" mass="13621">MPKLQTENFGSGDQTWLGSTHGIRNARTVVLDVSAFTKATHYPDGYIPSGTPLAIVGGLAVPYDPTVGTTTGAGILAGHLLTDQKVVGTQDFGVPLFDHGRVIAAKVAAILSAWSSFVAPAGAKNGSNILYV</sequence>
<dbReference type="EMBL" id="BAABKO010000001">
    <property type="protein sequence ID" value="GAA4762569.1"/>
    <property type="molecule type" value="Genomic_DNA"/>
</dbReference>
<evidence type="ECO:0000313" key="2">
    <source>
        <dbReference type="Proteomes" id="UP001501645"/>
    </source>
</evidence>
<comment type="caution">
    <text evidence="1">The sequence shown here is derived from an EMBL/GenBank/DDBJ whole genome shotgun (WGS) entry which is preliminary data.</text>
</comment>
<gene>
    <name evidence="1" type="ORF">GCM10023351_01260</name>
</gene>
<name>A0ABP8ZR23_9MICO</name>
<evidence type="ECO:0000313" key="1">
    <source>
        <dbReference type="EMBL" id="GAA4762569.1"/>
    </source>
</evidence>
<protein>
    <recommendedName>
        <fullName evidence="3">Head decoration protein</fullName>
    </recommendedName>
</protein>
<dbReference type="RefSeq" id="WP_345434872.1">
    <property type="nucleotide sequence ID" value="NZ_BAABKO010000001.1"/>
</dbReference>
<dbReference type="Proteomes" id="UP001501645">
    <property type="component" value="Unassembled WGS sequence"/>
</dbReference>
<reference evidence="2" key="1">
    <citation type="journal article" date="2019" name="Int. J. Syst. Evol. Microbiol.">
        <title>The Global Catalogue of Microorganisms (GCM) 10K type strain sequencing project: providing services to taxonomists for standard genome sequencing and annotation.</title>
        <authorList>
            <consortium name="The Broad Institute Genomics Platform"/>
            <consortium name="The Broad Institute Genome Sequencing Center for Infectious Disease"/>
            <person name="Wu L."/>
            <person name="Ma J."/>
        </authorList>
    </citation>
    <scope>NUCLEOTIDE SEQUENCE [LARGE SCALE GENOMIC DNA]</scope>
    <source>
        <strain evidence="2">JCM 18537</strain>
    </source>
</reference>
<organism evidence="1 2">
    <name type="scientific">Microbacterium gilvum</name>
    <dbReference type="NCBI Taxonomy" id="1336204"/>
    <lineage>
        <taxon>Bacteria</taxon>
        <taxon>Bacillati</taxon>
        <taxon>Actinomycetota</taxon>
        <taxon>Actinomycetes</taxon>
        <taxon>Micrococcales</taxon>
        <taxon>Microbacteriaceae</taxon>
        <taxon>Microbacterium</taxon>
    </lineage>
</organism>
<accession>A0ABP8ZR23</accession>
<keyword evidence="2" id="KW-1185">Reference proteome</keyword>